<dbReference type="Gramene" id="QL02p017193:mrna">
    <property type="protein sequence ID" value="QL02p017193:mrna"/>
    <property type="gene ID" value="QL02p017193"/>
</dbReference>
<keyword evidence="1" id="KW-0472">Membrane</keyword>
<dbReference type="OMA" id="MICLFCR"/>
<keyword evidence="1" id="KW-1133">Transmembrane helix</keyword>
<keyword evidence="1" id="KW-0812">Transmembrane</keyword>
<evidence type="ECO:0000256" key="1">
    <source>
        <dbReference type="SAM" id="Phobius"/>
    </source>
</evidence>
<reference evidence="3" key="1">
    <citation type="journal article" date="2016" name="G3 (Bethesda)">
        <title>First Draft Assembly and Annotation of the Genome of a California Endemic Oak Quercus lobata Nee (Fagaceae).</title>
        <authorList>
            <person name="Sork V.L."/>
            <person name="Fitz-Gibbon S.T."/>
            <person name="Puiu D."/>
            <person name="Crepeau M."/>
            <person name="Gugger P.F."/>
            <person name="Sherman R."/>
            <person name="Stevens K."/>
            <person name="Langley C.H."/>
            <person name="Pellegrini M."/>
            <person name="Salzberg S.L."/>
        </authorList>
    </citation>
    <scope>NUCLEOTIDE SEQUENCE [LARGE SCALE GENOMIC DNA]</scope>
    <source>
        <strain evidence="3">cv. SW786</strain>
    </source>
</reference>
<organism evidence="2 3">
    <name type="scientific">Quercus lobata</name>
    <name type="common">Valley oak</name>
    <dbReference type="NCBI Taxonomy" id="97700"/>
    <lineage>
        <taxon>Eukaryota</taxon>
        <taxon>Viridiplantae</taxon>
        <taxon>Streptophyta</taxon>
        <taxon>Embryophyta</taxon>
        <taxon>Tracheophyta</taxon>
        <taxon>Spermatophyta</taxon>
        <taxon>Magnoliopsida</taxon>
        <taxon>eudicotyledons</taxon>
        <taxon>Gunneridae</taxon>
        <taxon>Pentapetalae</taxon>
        <taxon>rosids</taxon>
        <taxon>fabids</taxon>
        <taxon>Fagales</taxon>
        <taxon>Fagaceae</taxon>
        <taxon>Quercus</taxon>
    </lineage>
</organism>
<dbReference type="FunFam" id="3.40.190.10:FF:000039">
    <property type="entry name" value="Glutamate receptor"/>
    <property type="match status" value="1"/>
</dbReference>
<sequence length="144" mass="16513">MEIFSALPRDSPLATDMSTAILALSENGELQNIHDKWLSRKACGSQVTGLASDQLRLQSFRGLFLICGIAGFLALLLYFCLMIRQFRQRFPEEPNASMNGSSRFTRLQTFLSFADKKEDVRKRMSKRKRRDMLSNDNGKRIFNL</sequence>
<name>A0A7N2KTM3_QUELO</name>
<dbReference type="EnsemblPlants" id="QL02p017193:mrna">
    <property type="protein sequence ID" value="QL02p017193:mrna"/>
    <property type="gene ID" value="QL02p017193"/>
</dbReference>
<keyword evidence="3" id="KW-1185">Reference proteome</keyword>
<proteinExistence type="predicted"/>
<reference evidence="2" key="2">
    <citation type="submission" date="2021-01" db="UniProtKB">
        <authorList>
            <consortium name="EnsemblPlants"/>
        </authorList>
    </citation>
    <scope>IDENTIFICATION</scope>
</reference>
<evidence type="ECO:0000313" key="3">
    <source>
        <dbReference type="Proteomes" id="UP000594261"/>
    </source>
</evidence>
<protein>
    <submittedName>
        <fullName evidence="2">Uncharacterized protein</fullName>
    </submittedName>
</protein>
<dbReference type="Gene3D" id="3.40.190.10">
    <property type="entry name" value="Periplasmic binding protein-like II"/>
    <property type="match status" value="1"/>
</dbReference>
<dbReference type="PANTHER" id="PTHR18966">
    <property type="entry name" value="IONOTROPIC GLUTAMATE RECEPTOR"/>
    <property type="match status" value="1"/>
</dbReference>
<dbReference type="InParanoid" id="A0A7N2KTM3"/>
<feature type="transmembrane region" description="Helical" evidence="1">
    <location>
        <begin position="62"/>
        <end position="81"/>
    </location>
</feature>
<accession>A0A7N2KTM3</accession>
<dbReference type="InterPro" id="IPR015683">
    <property type="entry name" value="Ionotropic_Glu_rcpt"/>
</dbReference>
<dbReference type="Proteomes" id="UP000594261">
    <property type="component" value="Chromosome 2"/>
</dbReference>
<evidence type="ECO:0000313" key="2">
    <source>
        <dbReference type="EnsemblPlants" id="QL02p017193:mrna"/>
    </source>
</evidence>
<dbReference type="SUPFAM" id="SSF53850">
    <property type="entry name" value="Periplasmic binding protein-like II"/>
    <property type="match status" value="1"/>
</dbReference>
<dbReference type="AlphaFoldDB" id="A0A7N2KTM3"/>